<name>A0ABU2HRY7_9RHOB</name>
<proteinExistence type="predicted"/>
<evidence type="ECO:0000313" key="2">
    <source>
        <dbReference type="Proteomes" id="UP001269144"/>
    </source>
</evidence>
<keyword evidence="2" id="KW-1185">Reference proteome</keyword>
<comment type="caution">
    <text evidence="1">The sequence shown here is derived from an EMBL/GenBank/DDBJ whole genome shotgun (WGS) entry which is preliminary data.</text>
</comment>
<dbReference type="EMBL" id="JAVQLW010000001">
    <property type="protein sequence ID" value="MDS9467815.1"/>
    <property type="molecule type" value="Genomic_DNA"/>
</dbReference>
<protein>
    <recommendedName>
        <fullName evidence="3">XRE family transcriptional regulator</fullName>
    </recommendedName>
</protein>
<dbReference type="Proteomes" id="UP001269144">
    <property type="component" value="Unassembled WGS sequence"/>
</dbReference>
<sequence>MSNLPEPLLRQLRGLPPKAAQRLAQRMAVPFWMIESWAEGGYVSERMQERLIKHLEALHEPG</sequence>
<gene>
    <name evidence="1" type="ORF">RGQ15_09570</name>
</gene>
<reference evidence="2" key="1">
    <citation type="submission" date="2023-07" db="EMBL/GenBank/DDBJ databases">
        <title>Paracoccus sp. MBLB3053 whole genome sequence.</title>
        <authorList>
            <person name="Hwang C.Y."/>
            <person name="Cho E.-S."/>
            <person name="Seo M.-J."/>
        </authorList>
    </citation>
    <scope>NUCLEOTIDE SEQUENCE [LARGE SCALE GENOMIC DNA]</scope>
    <source>
        <strain evidence="2">MBLB3053</strain>
    </source>
</reference>
<evidence type="ECO:0008006" key="3">
    <source>
        <dbReference type="Google" id="ProtNLM"/>
    </source>
</evidence>
<accession>A0ABU2HRY7</accession>
<dbReference type="RefSeq" id="WP_311159985.1">
    <property type="nucleotide sequence ID" value="NZ_JAVQLW010000001.1"/>
</dbReference>
<evidence type="ECO:0000313" key="1">
    <source>
        <dbReference type="EMBL" id="MDS9467815.1"/>
    </source>
</evidence>
<organism evidence="1 2">
    <name type="scientific">Paracoccus aurantius</name>
    <dbReference type="NCBI Taxonomy" id="3073814"/>
    <lineage>
        <taxon>Bacteria</taxon>
        <taxon>Pseudomonadati</taxon>
        <taxon>Pseudomonadota</taxon>
        <taxon>Alphaproteobacteria</taxon>
        <taxon>Rhodobacterales</taxon>
        <taxon>Paracoccaceae</taxon>
        <taxon>Paracoccus</taxon>
    </lineage>
</organism>